<proteinExistence type="predicted"/>
<dbReference type="STRING" id="667129.HMPREF0758_3300"/>
<evidence type="ECO:0000313" key="2">
    <source>
        <dbReference type="Proteomes" id="UP000005723"/>
    </source>
</evidence>
<dbReference type="EMBL" id="ADBY01000050">
    <property type="protein sequence ID" value="EFE94866.1"/>
    <property type="molecule type" value="Genomic_DNA"/>
</dbReference>
<organism evidence="1 2">
    <name type="scientific">Serratia odorifera DSM 4582</name>
    <dbReference type="NCBI Taxonomy" id="667129"/>
    <lineage>
        <taxon>Bacteria</taxon>
        <taxon>Pseudomonadati</taxon>
        <taxon>Pseudomonadota</taxon>
        <taxon>Gammaproteobacteria</taxon>
        <taxon>Enterobacterales</taxon>
        <taxon>Yersiniaceae</taxon>
        <taxon>Serratia</taxon>
    </lineage>
</organism>
<evidence type="ECO:0000313" key="1">
    <source>
        <dbReference type="EMBL" id="EFE94866.1"/>
    </source>
</evidence>
<keyword evidence="2" id="KW-1185">Reference proteome</keyword>
<comment type="caution">
    <text evidence="1">The sequence shown here is derived from an EMBL/GenBank/DDBJ whole genome shotgun (WGS) entry which is preliminary data.</text>
</comment>
<sequence>MLTLCVKVDSVSDIRGLNGCFCRIFSPLRHGGNHPVRQLSDLMN</sequence>
<accession>D4E550</accession>
<gene>
    <name evidence="1" type="ORF">HMPREF0758_3300</name>
</gene>
<name>D4E550_SEROD</name>
<dbReference type="Proteomes" id="UP000005723">
    <property type="component" value="Unassembled WGS sequence"/>
</dbReference>
<dbReference type="HOGENOM" id="CLU_3221965_0_0_6"/>
<dbReference type="AlphaFoldDB" id="D4E550"/>
<reference evidence="1 2" key="1">
    <citation type="submission" date="2010-01" db="EMBL/GenBank/DDBJ databases">
        <authorList>
            <person name="Muzny D."/>
            <person name="Qin X."/>
            <person name="Deng J."/>
            <person name="Jiang H."/>
            <person name="Liu Y."/>
            <person name="Qu J."/>
            <person name="Song X.-Z."/>
            <person name="Zhang L."/>
            <person name="Thornton R."/>
            <person name="Coyle M."/>
            <person name="Francisco L."/>
            <person name="Jackson L."/>
            <person name="Javaid M."/>
            <person name="Korchina V."/>
            <person name="Kovar C."/>
            <person name="Mata R."/>
            <person name="Mathew T."/>
            <person name="Ngo R."/>
            <person name="Nguyen L."/>
            <person name="Nguyen N."/>
            <person name="Okwuonu G."/>
            <person name="Ongeri F."/>
            <person name="Pham C."/>
            <person name="Simmons D."/>
            <person name="Wilczek-Boney K."/>
            <person name="Hale W."/>
            <person name="Jakkamsetti A."/>
            <person name="Pham P."/>
            <person name="Ruth R."/>
            <person name="San Lucas F."/>
            <person name="Warren J."/>
            <person name="Zhang J."/>
            <person name="Zhao Z."/>
            <person name="Zhou C."/>
            <person name="Zhu D."/>
            <person name="Lee S."/>
            <person name="Bess C."/>
            <person name="Blankenburg K."/>
            <person name="Forbes L."/>
            <person name="Fu Q."/>
            <person name="Gubbala S."/>
            <person name="Hirani K."/>
            <person name="Jayaseelan J.C."/>
            <person name="Lara F."/>
            <person name="Munidasa M."/>
            <person name="Palculict T."/>
            <person name="Patil S."/>
            <person name="Pu L.-L."/>
            <person name="Saada N."/>
            <person name="Tang L."/>
            <person name="Weissenberger G."/>
            <person name="Zhu Y."/>
            <person name="Hemphill L."/>
            <person name="Shang Y."/>
            <person name="Youmans B."/>
            <person name="Ayvaz T."/>
            <person name="Ross M."/>
            <person name="Santibanez J."/>
            <person name="Aqrawi P."/>
            <person name="Gross S."/>
            <person name="Joshi V."/>
            <person name="Fowler G."/>
            <person name="Nazareth L."/>
            <person name="Reid J."/>
            <person name="Worley K."/>
            <person name="Petrosino J."/>
            <person name="Highlander S."/>
            <person name="Gibbs R."/>
        </authorList>
    </citation>
    <scope>NUCLEOTIDE SEQUENCE [LARGE SCALE GENOMIC DNA]</scope>
    <source>
        <strain evidence="1 2">DSM 4582</strain>
    </source>
</reference>
<protein>
    <submittedName>
        <fullName evidence="1">Uncharacterized protein</fullName>
    </submittedName>
</protein>